<evidence type="ECO:0000313" key="1">
    <source>
        <dbReference type="EMBL" id="PQQ19999.1"/>
    </source>
</evidence>
<gene>
    <name evidence="1" type="ORF">Pyn_12209</name>
</gene>
<keyword evidence="2" id="KW-1185">Reference proteome</keyword>
<reference evidence="1 2" key="1">
    <citation type="submission" date="2018-02" db="EMBL/GenBank/DDBJ databases">
        <title>Draft genome of wild Prunus yedoensis var. nudiflora.</title>
        <authorList>
            <person name="Baek S."/>
            <person name="Kim J.-H."/>
            <person name="Choi K."/>
            <person name="Kim G.-B."/>
            <person name="Cho A."/>
            <person name="Jang H."/>
            <person name="Shin C.-H."/>
            <person name="Yu H.-J."/>
            <person name="Mun J.-H."/>
        </authorList>
    </citation>
    <scope>NUCLEOTIDE SEQUENCE [LARGE SCALE GENOMIC DNA]</scope>
    <source>
        <strain evidence="2">cv. Jeju island</strain>
        <tissue evidence="1">Leaf</tissue>
    </source>
</reference>
<name>A0A314ZL20_PRUYE</name>
<dbReference type="EMBL" id="PJQY01000048">
    <property type="protein sequence ID" value="PQQ19999.1"/>
    <property type="molecule type" value="Genomic_DNA"/>
</dbReference>
<dbReference type="Proteomes" id="UP000250321">
    <property type="component" value="Unassembled WGS sequence"/>
</dbReference>
<protein>
    <submittedName>
        <fullName evidence="1">Uncharacterized protein</fullName>
    </submittedName>
</protein>
<organism evidence="1 2">
    <name type="scientific">Prunus yedoensis var. nudiflora</name>
    <dbReference type="NCBI Taxonomy" id="2094558"/>
    <lineage>
        <taxon>Eukaryota</taxon>
        <taxon>Viridiplantae</taxon>
        <taxon>Streptophyta</taxon>
        <taxon>Embryophyta</taxon>
        <taxon>Tracheophyta</taxon>
        <taxon>Spermatophyta</taxon>
        <taxon>Magnoliopsida</taxon>
        <taxon>eudicotyledons</taxon>
        <taxon>Gunneridae</taxon>
        <taxon>Pentapetalae</taxon>
        <taxon>rosids</taxon>
        <taxon>fabids</taxon>
        <taxon>Rosales</taxon>
        <taxon>Rosaceae</taxon>
        <taxon>Amygdaloideae</taxon>
        <taxon>Amygdaleae</taxon>
        <taxon>Prunus</taxon>
    </lineage>
</organism>
<evidence type="ECO:0000313" key="2">
    <source>
        <dbReference type="Proteomes" id="UP000250321"/>
    </source>
</evidence>
<sequence>MSDRPTLQRTELQAEIMPRTKFNLYFLKQSVVINGEEESGDMAGFCKEDDARWLQLEKRRRRRSLGLTRKTTLVGCNWRRGEDDARWLLGYLGSF</sequence>
<accession>A0A314ZL20</accession>
<proteinExistence type="predicted"/>
<dbReference type="AlphaFoldDB" id="A0A314ZL20"/>
<comment type="caution">
    <text evidence="1">The sequence shown here is derived from an EMBL/GenBank/DDBJ whole genome shotgun (WGS) entry which is preliminary data.</text>
</comment>